<dbReference type="SUPFAM" id="SSF56784">
    <property type="entry name" value="HAD-like"/>
    <property type="match status" value="1"/>
</dbReference>
<sequence length="105" mass="11690">MHTQTEDLQQLDEKMRSDINDRFEAFSKEGYRVAYIGDGINDVAAINAADAGISTSNAVDAAKQAADVVLLEKDLSVLADGIQDRRKSFVNSMKWQLYMSWDMGL</sequence>
<dbReference type="InterPro" id="IPR036412">
    <property type="entry name" value="HAD-like_sf"/>
</dbReference>
<dbReference type="InterPro" id="IPR023214">
    <property type="entry name" value="HAD_sf"/>
</dbReference>
<protein>
    <submittedName>
        <fullName evidence="1">HAD hydrolase family protein</fullName>
    </submittedName>
</protein>
<dbReference type="RefSeq" id="WP_235164289.1">
    <property type="nucleotide sequence ID" value="NZ_CP098805.1"/>
</dbReference>
<dbReference type="Pfam" id="PF08282">
    <property type="entry name" value="Hydrolase_3"/>
    <property type="match status" value="1"/>
</dbReference>
<name>A0ABY4XLI5_9BACT</name>
<dbReference type="PRINTS" id="PR00119">
    <property type="entry name" value="CATATPASE"/>
</dbReference>
<accession>A0ABY4XLI5</accession>
<evidence type="ECO:0000313" key="1">
    <source>
        <dbReference type="EMBL" id="USJ31227.1"/>
    </source>
</evidence>
<keyword evidence="2" id="KW-1185">Reference proteome</keyword>
<reference evidence="1" key="1">
    <citation type="submission" date="2022-06" db="EMBL/GenBank/DDBJ databases">
        <title>Novel species in genus Dyadobacter.</title>
        <authorList>
            <person name="Ma C."/>
        </authorList>
    </citation>
    <scope>NUCLEOTIDE SEQUENCE</scope>
    <source>
        <strain evidence="1">CY22</strain>
    </source>
</reference>
<dbReference type="PANTHER" id="PTHR42861">
    <property type="entry name" value="CALCIUM-TRANSPORTING ATPASE"/>
    <property type="match status" value="1"/>
</dbReference>
<organism evidence="1 2">
    <name type="scientific">Dyadobacter chenhuakuii</name>
    <dbReference type="NCBI Taxonomy" id="2909339"/>
    <lineage>
        <taxon>Bacteria</taxon>
        <taxon>Pseudomonadati</taxon>
        <taxon>Bacteroidota</taxon>
        <taxon>Cytophagia</taxon>
        <taxon>Cytophagales</taxon>
        <taxon>Spirosomataceae</taxon>
        <taxon>Dyadobacter</taxon>
    </lineage>
</organism>
<dbReference type="Gene3D" id="1.20.1110.10">
    <property type="entry name" value="Calcium-transporting ATPase, transmembrane domain"/>
    <property type="match status" value="1"/>
</dbReference>
<dbReference type="InterPro" id="IPR001757">
    <property type="entry name" value="P_typ_ATPase"/>
</dbReference>
<keyword evidence="1" id="KW-0378">Hydrolase</keyword>
<dbReference type="EMBL" id="CP098805">
    <property type="protein sequence ID" value="USJ31227.1"/>
    <property type="molecule type" value="Genomic_DNA"/>
</dbReference>
<dbReference type="Proteomes" id="UP001055420">
    <property type="component" value="Chromosome"/>
</dbReference>
<gene>
    <name evidence="1" type="ORF">NFI80_00510</name>
</gene>
<evidence type="ECO:0000313" key="2">
    <source>
        <dbReference type="Proteomes" id="UP001055420"/>
    </source>
</evidence>
<dbReference type="PRINTS" id="PR00120">
    <property type="entry name" value="HATPASE"/>
</dbReference>
<proteinExistence type="predicted"/>
<dbReference type="GO" id="GO:0016787">
    <property type="term" value="F:hydrolase activity"/>
    <property type="evidence" value="ECO:0007669"/>
    <property type="project" value="UniProtKB-KW"/>
</dbReference>
<dbReference type="Gene3D" id="3.40.50.1000">
    <property type="entry name" value="HAD superfamily/HAD-like"/>
    <property type="match status" value="1"/>
</dbReference>